<evidence type="ECO:0000256" key="1">
    <source>
        <dbReference type="SAM" id="MobiDB-lite"/>
    </source>
</evidence>
<gene>
    <name evidence="3" type="ORF">PLXY2_LOCUS10930</name>
</gene>
<sequence>MNYLIIILLAGASFHCASSASLPRGGPADGPEYPAQGKSLDIGGLGPIISLVKYQFREIIEEICQQALKFILDEFHIYKINVLRKLGKYTLSDVFHTMFDGVADFVTDTSLDEDVSGDSFDEDEAASETSSVTPAPAESDLAYLPYEWRQASPRAKRT</sequence>
<feature type="chain" id="PRO_5035867618" evidence="2">
    <location>
        <begin position="20"/>
        <end position="158"/>
    </location>
</feature>
<accession>A0A8S4FVQ3</accession>
<feature type="signal peptide" evidence="2">
    <location>
        <begin position="1"/>
        <end position="19"/>
    </location>
</feature>
<organism evidence="3 4">
    <name type="scientific">Plutella xylostella</name>
    <name type="common">Diamondback moth</name>
    <name type="synonym">Plutella maculipennis</name>
    <dbReference type="NCBI Taxonomy" id="51655"/>
    <lineage>
        <taxon>Eukaryota</taxon>
        <taxon>Metazoa</taxon>
        <taxon>Ecdysozoa</taxon>
        <taxon>Arthropoda</taxon>
        <taxon>Hexapoda</taxon>
        <taxon>Insecta</taxon>
        <taxon>Pterygota</taxon>
        <taxon>Neoptera</taxon>
        <taxon>Endopterygota</taxon>
        <taxon>Lepidoptera</taxon>
        <taxon>Glossata</taxon>
        <taxon>Ditrysia</taxon>
        <taxon>Yponomeutoidea</taxon>
        <taxon>Plutellidae</taxon>
        <taxon>Plutella</taxon>
    </lineage>
</organism>
<keyword evidence="4" id="KW-1185">Reference proteome</keyword>
<name>A0A8S4FVQ3_PLUXY</name>
<evidence type="ECO:0000313" key="3">
    <source>
        <dbReference type="EMBL" id="CAG9132745.1"/>
    </source>
</evidence>
<comment type="caution">
    <text evidence="3">The sequence shown here is derived from an EMBL/GenBank/DDBJ whole genome shotgun (WGS) entry which is preliminary data.</text>
</comment>
<dbReference type="EMBL" id="CAJHNJ030000052">
    <property type="protein sequence ID" value="CAG9132745.1"/>
    <property type="molecule type" value="Genomic_DNA"/>
</dbReference>
<dbReference type="Proteomes" id="UP000653454">
    <property type="component" value="Unassembled WGS sequence"/>
</dbReference>
<evidence type="ECO:0000256" key="2">
    <source>
        <dbReference type="SAM" id="SignalP"/>
    </source>
</evidence>
<feature type="region of interest" description="Disordered" evidence="1">
    <location>
        <begin position="114"/>
        <end position="138"/>
    </location>
</feature>
<proteinExistence type="predicted"/>
<protein>
    <submittedName>
        <fullName evidence="3">(diamondback moth) hypothetical protein</fullName>
    </submittedName>
</protein>
<evidence type="ECO:0000313" key="4">
    <source>
        <dbReference type="Proteomes" id="UP000653454"/>
    </source>
</evidence>
<dbReference type="AlphaFoldDB" id="A0A8S4FVQ3"/>
<keyword evidence="2" id="KW-0732">Signal</keyword>
<reference evidence="3" key="1">
    <citation type="submission" date="2020-11" db="EMBL/GenBank/DDBJ databases">
        <authorList>
            <person name="Whiteford S."/>
        </authorList>
    </citation>
    <scope>NUCLEOTIDE SEQUENCE</scope>
</reference>
<feature type="compositionally biased region" description="Acidic residues" evidence="1">
    <location>
        <begin position="114"/>
        <end position="126"/>
    </location>
</feature>